<gene>
    <name evidence="5" type="ORF">G3480_17540</name>
</gene>
<comment type="caution">
    <text evidence="5">The sequence shown here is derived from an EMBL/GenBank/DDBJ whole genome shotgun (WGS) entry which is preliminary data.</text>
</comment>
<dbReference type="GO" id="GO:0016787">
    <property type="term" value="F:hydrolase activity"/>
    <property type="evidence" value="ECO:0007669"/>
    <property type="project" value="UniProtKB-KW"/>
</dbReference>
<dbReference type="Pfam" id="PF01019">
    <property type="entry name" value="G_glu_transpept"/>
    <property type="match status" value="1"/>
</dbReference>
<dbReference type="InterPro" id="IPR043138">
    <property type="entry name" value="GGT_lsub"/>
</dbReference>
<organism evidence="5 6">
    <name type="scientific">Thiorhodococcus mannitoliphagus</name>
    <dbReference type="NCBI Taxonomy" id="329406"/>
    <lineage>
        <taxon>Bacteria</taxon>
        <taxon>Pseudomonadati</taxon>
        <taxon>Pseudomonadota</taxon>
        <taxon>Gammaproteobacteria</taxon>
        <taxon>Chromatiales</taxon>
        <taxon>Chromatiaceae</taxon>
        <taxon>Thiorhodococcus</taxon>
    </lineage>
</organism>
<keyword evidence="3" id="KW-0378">Hydrolase</keyword>
<dbReference type="Gene3D" id="1.10.246.130">
    <property type="match status" value="1"/>
</dbReference>
<comment type="similarity">
    <text evidence="1">Belongs to the gamma-glutamyltransferase family.</text>
</comment>
<keyword evidence="4" id="KW-0865">Zymogen</keyword>
<dbReference type="InterPro" id="IPR051792">
    <property type="entry name" value="GGT_bact"/>
</dbReference>
<dbReference type="PRINTS" id="PR01210">
    <property type="entry name" value="GGTRANSPTASE"/>
</dbReference>
<evidence type="ECO:0000256" key="2">
    <source>
        <dbReference type="ARBA" id="ARBA00022679"/>
    </source>
</evidence>
<dbReference type="Gene3D" id="3.60.20.40">
    <property type="match status" value="1"/>
</dbReference>
<dbReference type="RefSeq" id="WP_164655185.1">
    <property type="nucleotide sequence ID" value="NZ_JAAIJR010000082.1"/>
</dbReference>
<reference evidence="5 6" key="2">
    <citation type="submission" date="2020-02" db="EMBL/GenBank/DDBJ databases">
        <title>Genome sequences of Thiorhodococcus mannitoliphagus and Thiorhodococcus minor, purple sulfur photosynthetic bacteria in the gammaproteobacterial family, Chromatiaceae.</title>
        <authorList>
            <person name="Aviles F.A."/>
            <person name="Meyer T.E."/>
            <person name="Kyndt J.A."/>
        </authorList>
    </citation>
    <scope>NUCLEOTIDE SEQUENCE [LARGE SCALE GENOMIC DNA]</scope>
    <source>
        <strain evidence="5 6">DSM 18266</strain>
    </source>
</reference>
<dbReference type="InterPro" id="IPR029055">
    <property type="entry name" value="Ntn_hydrolases_N"/>
</dbReference>
<reference evidence="6" key="1">
    <citation type="journal article" date="2020" name="Microbiol. Resour. Announc.">
        <title>Draft Genome Sequences of Thiorhodococcus mannitoliphagus and Thiorhodococcus minor, Purple Sulfur Photosynthetic Bacteria in the Gammaproteobacterial Family Chromatiaceae.</title>
        <authorList>
            <person name="Aviles F.A."/>
            <person name="Meyer T.E."/>
            <person name="Kyndt J.A."/>
        </authorList>
    </citation>
    <scope>NUCLEOTIDE SEQUENCE [LARGE SCALE GENOMIC DNA]</scope>
    <source>
        <strain evidence="6">DSM 18266</strain>
    </source>
</reference>
<keyword evidence="2 5" id="KW-0808">Transferase</keyword>
<dbReference type="InterPro" id="IPR043137">
    <property type="entry name" value="GGT_ssub_C"/>
</dbReference>
<dbReference type="AlphaFoldDB" id="A0A6P1DWL0"/>
<proteinExistence type="inferred from homology"/>
<evidence type="ECO:0000313" key="5">
    <source>
        <dbReference type="EMBL" id="NEX22089.1"/>
    </source>
</evidence>
<dbReference type="SUPFAM" id="SSF56235">
    <property type="entry name" value="N-terminal nucleophile aminohydrolases (Ntn hydrolases)"/>
    <property type="match status" value="1"/>
</dbReference>
<evidence type="ECO:0000256" key="3">
    <source>
        <dbReference type="ARBA" id="ARBA00022801"/>
    </source>
</evidence>
<sequence>MTAGSVAAGHPLTAEAAAEVLRAGGNAFDAVVAAFCAACVAEPVLASLGGGGFLLARQADRSPEVFDFFAQTPRTRRPVEETDFRPIMADFGDASQEFHIGLGAIATPGAVAGIFAIHSELCRLPIAELLAPASDMARQGVSMTPFQQGINRIIEPILRATPEALALFADPDHPDRLAPAGAQMRMPDLASALDALVTEGPQIFYRGEWAHRMTRDCAEGGGHLRLDDLAAYRVERRPALWCSYRGADVYTNPPPSQGGSLIGFTLALLEAVDLGALGRGRAAHIHALASAQELTQRLRRDASFDHADWAAALEPETLKQFRTMMQDAVSFTRGTTQISVADAEGNLASLTLSNGEGCGYVLPGTGIMVNNMLGEEDVNPHGFHRWPTDRRISSMMAPTLVALSDGTWVVTGSSGSNRIRSAILQVISNLVDLGLDLEPAVAAPRIHFEGGLLNLEPPVEAEICMQLARRWDNVKVWSQPSIFFGGAHTVMVDAQGRARGAGDPRRGGVALDISD</sequence>
<keyword evidence="6" id="KW-1185">Reference proteome</keyword>
<dbReference type="GO" id="GO:0016740">
    <property type="term" value="F:transferase activity"/>
    <property type="evidence" value="ECO:0007669"/>
    <property type="project" value="UniProtKB-KW"/>
</dbReference>
<dbReference type="Proteomes" id="UP000471640">
    <property type="component" value="Unassembled WGS sequence"/>
</dbReference>
<evidence type="ECO:0000256" key="4">
    <source>
        <dbReference type="ARBA" id="ARBA00023145"/>
    </source>
</evidence>
<evidence type="ECO:0000313" key="6">
    <source>
        <dbReference type="Proteomes" id="UP000471640"/>
    </source>
</evidence>
<dbReference type="EMBL" id="JAAIJR010000082">
    <property type="protein sequence ID" value="NEX22089.1"/>
    <property type="molecule type" value="Genomic_DNA"/>
</dbReference>
<dbReference type="PANTHER" id="PTHR43199:SF1">
    <property type="entry name" value="GLUTATHIONE HYDROLASE PROENZYME"/>
    <property type="match status" value="1"/>
</dbReference>
<name>A0A6P1DWL0_9GAMM</name>
<dbReference type="PANTHER" id="PTHR43199">
    <property type="entry name" value="GLUTATHIONE HYDROLASE"/>
    <property type="match status" value="1"/>
</dbReference>
<evidence type="ECO:0000256" key="1">
    <source>
        <dbReference type="ARBA" id="ARBA00009381"/>
    </source>
</evidence>
<protein>
    <submittedName>
        <fullName evidence="5">Gamma-glutamyltransferase</fullName>
    </submittedName>
</protein>
<accession>A0A6P1DWL0</accession>